<dbReference type="GO" id="GO:0012505">
    <property type="term" value="C:endomembrane system"/>
    <property type="evidence" value="ECO:0007669"/>
    <property type="project" value="UniProtKB-SubCell"/>
</dbReference>
<feature type="transmembrane region" description="Helical" evidence="5">
    <location>
        <begin position="56"/>
        <end position="73"/>
    </location>
</feature>
<feature type="transmembrane region" description="Helical" evidence="5">
    <location>
        <begin position="12"/>
        <end position="36"/>
    </location>
</feature>
<comment type="subcellular location">
    <subcellularLocation>
        <location evidence="1">Endomembrane system</location>
        <topology evidence="1">Multi-pass membrane protein</topology>
    </subcellularLocation>
</comment>
<keyword evidence="4 5" id="KW-0472">Membrane</keyword>
<dbReference type="PANTHER" id="PTHR12479:SF2">
    <property type="entry name" value="LYSOSOMAL-ASSOCIATED TRANSMEMBRANE PROTEIN 5"/>
    <property type="match status" value="1"/>
</dbReference>
<dbReference type="GeneID" id="83215678"/>
<name>A0AAD7UYP6_9FUNG</name>
<accession>A0AAD7UYP6</accession>
<evidence type="ECO:0000313" key="7">
    <source>
        <dbReference type="Proteomes" id="UP001234581"/>
    </source>
</evidence>
<protein>
    <submittedName>
        <fullName evidence="6">Uncharacterized protein</fullName>
    </submittedName>
</protein>
<dbReference type="RefSeq" id="XP_058340962.1">
    <property type="nucleotide sequence ID" value="XM_058488277.1"/>
</dbReference>
<evidence type="ECO:0000256" key="4">
    <source>
        <dbReference type="ARBA" id="ARBA00023136"/>
    </source>
</evidence>
<proteinExistence type="predicted"/>
<dbReference type="Proteomes" id="UP001234581">
    <property type="component" value="Unassembled WGS sequence"/>
</dbReference>
<keyword evidence="2 5" id="KW-0812">Transmembrane</keyword>
<sequence length="207" mass="22953">MARPTCCCCISLRTGALIVAALCVIGDGLSLLFSVFSHWESPVGDPIPFLGHLLKVLYMCLAVCLSVVGFIGARKRNAKLLQIFTIFLIFDFLLNLAVLIIGVAMAEDIFKDIICPNEDVTTLDGNDQCIPNATFIWIAVISLLVGFSLHLYCIYVIYRYTSMVTWCESEESQALLLPSDEQEHTTKGLSKKIDRFFIKKAESSETA</sequence>
<evidence type="ECO:0000256" key="5">
    <source>
        <dbReference type="SAM" id="Phobius"/>
    </source>
</evidence>
<keyword evidence="7" id="KW-1185">Reference proteome</keyword>
<reference evidence="6 7" key="1">
    <citation type="submission" date="2023-03" db="EMBL/GenBank/DDBJ databases">
        <title>Genome sequence of Lichtheimia ornata CBS 291.66.</title>
        <authorList>
            <person name="Mohabir J.T."/>
            <person name="Shea T.P."/>
            <person name="Kurbessoian T."/>
            <person name="Berby B."/>
            <person name="Fontaine J."/>
            <person name="Livny J."/>
            <person name="Gnirke A."/>
            <person name="Stajich J.E."/>
            <person name="Cuomo C.A."/>
        </authorList>
    </citation>
    <scope>NUCLEOTIDE SEQUENCE [LARGE SCALE GENOMIC DNA]</scope>
    <source>
        <strain evidence="6">CBS 291.66</strain>
    </source>
</reference>
<organism evidence="6 7">
    <name type="scientific">Lichtheimia ornata</name>
    <dbReference type="NCBI Taxonomy" id="688661"/>
    <lineage>
        <taxon>Eukaryota</taxon>
        <taxon>Fungi</taxon>
        <taxon>Fungi incertae sedis</taxon>
        <taxon>Mucoromycota</taxon>
        <taxon>Mucoromycotina</taxon>
        <taxon>Mucoromycetes</taxon>
        <taxon>Mucorales</taxon>
        <taxon>Lichtheimiaceae</taxon>
        <taxon>Lichtheimia</taxon>
    </lineage>
</organism>
<comment type="caution">
    <text evidence="6">The sequence shown here is derived from an EMBL/GenBank/DDBJ whole genome shotgun (WGS) entry which is preliminary data.</text>
</comment>
<gene>
    <name evidence="6" type="ORF">O0I10_008271</name>
</gene>
<feature type="transmembrane region" description="Helical" evidence="5">
    <location>
        <begin position="80"/>
        <end position="104"/>
    </location>
</feature>
<evidence type="ECO:0000256" key="1">
    <source>
        <dbReference type="ARBA" id="ARBA00004127"/>
    </source>
</evidence>
<dbReference type="EMBL" id="JARTCD010000043">
    <property type="protein sequence ID" value="KAJ8656049.1"/>
    <property type="molecule type" value="Genomic_DNA"/>
</dbReference>
<dbReference type="PANTHER" id="PTHR12479">
    <property type="entry name" value="LYSOSOMAL-ASSOCIATED TRANSMEMBRANE PROTEIN"/>
    <property type="match status" value="1"/>
</dbReference>
<dbReference type="InterPro" id="IPR051115">
    <property type="entry name" value="LAPTM_transporter"/>
</dbReference>
<feature type="transmembrane region" description="Helical" evidence="5">
    <location>
        <begin position="135"/>
        <end position="158"/>
    </location>
</feature>
<evidence type="ECO:0000256" key="3">
    <source>
        <dbReference type="ARBA" id="ARBA00022989"/>
    </source>
</evidence>
<dbReference type="AlphaFoldDB" id="A0AAD7UYP6"/>
<evidence type="ECO:0000313" key="6">
    <source>
        <dbReference type="EMBL" id="KAJ8656049.1"/>
    </source>
</evidence>
<evidence type="ECO:0000256" key="2">
    <source>
        <dbReference type="ARBA" id="ARBA00022692"/>
    </source>
</evidence>
<keyword evidence="3 5" id="KW-1133">Transmembrane helix</keyword>